<dbReference type="InterPro" id="IPR029016">
    <property type="entry name" value="GAF-like_dom_sf"/>
</dbReference>
<dbReference type="Gene3D" id="1.10.10.10">
    <property type="entry name" value="Winged helix-like DNA-binding domain superfamily/Winged helix DNA-binding domain"/>
    <property type="match status" value="1"/>
</dbReference>
<dbReference type="GO" id="GO:0003700">
    <property type="term" value="F:DNA-binding transcription factor activity"/>
    <property type="evidence" value="ECO:0007669"/>
    <property type="project" value="TreeGrafter"/>
</dbReference>
<gene>
    <name evidence="6" type="ORF">CLV74_11056</name>
</gene>
<accession>A0A2T0WKU9</accession>
<dbReference type="GO" id="GO:0045892">
    <property type="term" value="P:negative regulation of DNA-templated transcription"/>
    <property type="evidence" value="ECO:0007669"/>
    <property type="project" value="TreeGrafter"/>
</dbReference>
<keyword evidence="3" id="KW-0804">Transcription</keyword>
<dbReference type="AlphaFoldDB" id="A0A2T0WKU9"/>
<dbReference type="Proteomes" id="UP000238392">
    <property type="component" value="Unassembled WGS sequence"/>
</dbReference>
<dbReference type="Pfam" id="PF09339">
    <property type="entry name" value="HTH_IclR"/>
    <property type="match status" value="1"/>
</dbReference>
<evidence type="ECO:0000259" key="5">
    <source>
        <dbReference type="PROSITE" id="PS51078"/>
    </source>
</evidence>
<dbReference type="SMART" id="SM00346">
    <property type="entry name" value="HTH_ICLR"/>
    <property type="match status" value="1"/>
</dbReference>
<feature type="domain" description="IclR-ED" evidence="5">
    <location>
        <begin position="68"/>
        <end position="225"/>
    </location>
</feature>
<dbReference type="RefSeq" id="WP_106265975.1">
    <property type="nucleotide sequence ID" value="NZ_PVTQ01000010.1"/>
</dbReference>
<keyword evidence="1" id="KW-0805">Transcription regulation</keyword>
<evidence type="ECO:0000256" key="1">
    <source>
        <dbReference type="ARBA" id="ARBA00023015"/>
    </source>
</evidence>
<keyword evidence="7" id="KW-1185">Reference proteome</keyword>
<protein>
    <submittedName>
        <fullName evidence="6">DNA-binding IclR family transcriptional regulator</fullName>
    </submittedName>
</protein>
<comment type="caution">
    <text evidence="6">The sequence shown here is derived from an EMBL/GenBank/DDBJ whole genome shotgun (WGS) entry which is preliminary data.</text>
</comment>
<evidence type="ECO:0000256" key="3">
    <source>
        <dbReference type="ARBA" id="ARBA00023163"/>
    </source>
</evidence>
<dbReference type="EMBL" id="PVTQ01000010">
    <property type="protein sequence ID" value="PRY87282.1"/>
    <property type="molecule type" value="Genomic_DNA"/>
</dbReference>
<dbReference type="OrthoDB" id="9807558at2"/>
<dbReference type="InterPro" id="IPR050707">
    <property type="entry name" value="HTH_MetabolicPath_Reg"/>
</dbReference>
<name>A0A2T0WKU9_9RHOB</name>
<dbReference type="PANTHER" id="PTHR30136:SF39">
    <property type="entry name" value="TRANSCRIPTIONAL REGULATORY PROTEIN"/>
    <property type="match status" value="1"/>
</dbReference>
<dbReference type="PANTHER" id="PTHR30136">
    <property type="entry name" value="HELIX-TURN-HELIX TRANSCRIPTIONAL REGULATOR, ICLR FAMILY"/>
    <property type="match status" value="1"/>
</dbReference>
<dbReference type="Gene3D" id="3.30.450.40">
    <property type="match status" value="2"/>
</dbReference>
<evidence type="ECO:0000313" key="6">
    <source>
        <dbReference type="EMBL" id="PRY87282.1"/>
    </source>
</evidence>
<dbReference type="InterPro" id="IPR036390">
    <property type="entry name" value="WH_DNA-bd_sf"/>
</dbReference>
<dbReference type="PROSITE" id="PS51077">
    <property type="entry name" value="HTH_ICLR"/>
    <property type="match status" value="1"/>
</dbReference>
<dbReference type="InterPro" id="IPR014757">
    <property type="entry name" value="Tscrpt_reg_IclR_C"/>
</dbReference>
<organism evidence="6 7">
    <name type="scientific">Donghicola tyrosinivorans</name>
    <dbReference type="NCBI Taxonomy" id="1652492"/>
    <lineage>
        <taxon>Bacteria</taxon>
        <taxon>Pseudomonadati</taxon>
        <taxon>Pseudomonadota</taxon>
        <taxon>Alphaproteobacteria</taxon>
        <taxon>Rhodobacterales</taxon>
        <taxon>Roseobacteraceae</taxon>
        <taxon>Donghicola</taxon>
    </lineage>
</organism>
<dbReference type="SUPFAM" id="SSF46785">
    <property type="entry name" value="Winged helix' DNA-binding domain"/>
    <property type="match status" value="1"/>
</dbReference>
<dbReference type="InterPro" id="IPR036388">
    <property type="entry name" value="WH-like_DNA-bd_sf"/>
</dbReference>
<proteinExistence type="predicted"/>
<evidence type="ECO:0000256" key="2">
    <source>
        <dbReference type="ARBA" id="ARBA00023125"/>
    </source>
</evidence>
<dbReference type="InterPro" id="IPR005471">
    <property type="entry name" value="Tscrpt_reg_IclR_N"/>
</dbReference>
<sequence length="225" mass="24200">MPANRTESVERALSILSAFGTRRPRMSLAELAAETGLHKSTILRLAGSLQIFGFLDRDAQGRFAIGASVWHLGLIFRQGFATDEIVRPVLRQLVAATGETASFFVRAGDDRVCLYRENNADLQKYGVEEGMRLRLGTGASGLVLRHFGGDDTVPTELFNSRGTVTLDATRNPNIASISTPVFSANGLFSGALTVSGPNARFDSATRQAAIPELEMAAQELSGQMP</sequence>
<evidence type="ECO:0000313" key="7">
    <source>
        <dbReference type="Proteomes" id="UP000238392"/>
    </source>
</evidence>
<keyword evidence="2 6" id="KW-0238">DNA-binding</keyword>
<dbReference type="SUPFAM" id="SSF55781">
    <property type="entry name" value="GAF domain-like"/>
    <property type="match status" value="1"/>
</dbReference>
<dbReference type="GO" id="GO:0003677">
    <property type="term" value="F:DNA binding"/>
    <property type="evidence" value="ECO:0007669"/>
    <property type="project" value="UniProtKB-KW"/>
</dbReference>
<feature type="domain" description="HTH iclR-type" evidence="4">
    <location>
        <begin position="6"/>
        <end position="67"/>
    </location>
</feature>
<dbReference type="PROSITE" id="PS51078">
    <property type="entry name" value="ICLR_ED"/>
    <property type="match status" value="1"/>
</dbReference>
<evidence type="ECO:0000259" key="4">
    <source>
        <dbReference type="PROSITE" id="PS51077"/>
    </source>
</evidence>
<reference evidence="6 7" key="1">
    <citation type="submission" date="2018-03" db="EMBL/GenBank/DDBJ databases">
        <title>Genomic Encyclopedia of Archaeal and Bacterial Type Strains, Phase II (KMG-II): from individual species to whole genera.</title>
        <authorList>
            <person name="Goeker M."/>
        </authorList>
    </citation>
    <scope>NUCLEOTIDE SEQUENCE [LARGE SCALE GENOMIC DNA]</scope>
    <source>
        <strain evidence="6 7">DSM 100212</strain>
    </source>
</reference>